<gene>
    <name evidence="1" type="ORF">LAZ67_2005069</name>
</gene>
<sequence>MGLRPSVLRYVSVHCGATYSMSSCKPQFDSVSGDLCRHGSPPECPVESPVEMEESKALQNFPAIGSSTAALHTQDRGHCDCCYRDVWRHLSLLIGHGNSNTVYTPKIEDITTAIIEMYGDI</sequence>
<dbReference type="Proteomes" id="UP001235939">
    <property type="component" value="Chromosome 02"/>
</dbReference>
<reference evidence="1 2" key="1">
    <citation type="submission" date="2022-01" db="EMBL/GenBank/DDBJ databases">
        <title>A chromosomal length assembly of Cordylochernes scorpioides.</title>
        <authorList>
            <person name="Zeh D."/>
            <person name="Zeh J."/>
        </authorList>
    </citation>
    <scope>NUCLEOTIDE SEQUENCE [LARGE SCALE GENOMIC DNA]</scope>
    <source>
        <strain evidence="1">IN4F17</strain>
        <tissue evidence="1">Whole Body</tissue>
    </source>
</reference>
<keyword evidence="2" id="KW-1185">Reference proteome</keyword>
<dbReference type="PROSITE" id="PS51257">
    <property type="entry name" value="PROKAR_LIPOPROTEIN"/>
    <property type="match status" value="1"/>
</dbReference>
<accession>A0ABY6K434</accession>
<evidence type="ECO:0000313" key="1">
    <source>
        <dbReference type="EMBL" id="UYV63629.1"/>
    </source>
</evidence>
<organism evidence="1 2">
    <name type="scientific">Cordylochernes scorpioides</name>
    <dbReference type="NCBI Taxonomy" id="51811"/>
    <lineage>
        <taxon>Eukaryota</taxon>
        <taxon>Metazoa</taxon>
        <taxon>Ecdysozoa</taxon>
        <taxon>Arthropoda</taxon>
        <taxon>Chelicerata</taxon>
        <taxon>Arachnida</taxon>
        <taxon>Pseudoscorpiones</taxon>
        <taxon>Cheliferoidea</taxon>
        <taxon>Chernetidae</taxon>
        <taxon>Cordylochernes</taxon>
    </lineage>
</organism>
<evidence type="ECO:0000313" key="2">
    <source>
        <dbReference type="Proteomes" id="UP001235939"/>
    </source>
</evidence>
<proteinExistence type="predicted"/>
<protein>
    <submittedName>
        <fullName evidence="1">Uncharacterized protein</fullName>
    </submittedName>
</protein>
<name>A0ABY6K434_9ARAC</name>
<dbReference type="EMBL" id="CP092864">
    <property type="protein sequence ID" value="UYV63629.1"/>
    <property type="molecule type" value="Genomic_DNA"/>
</dbReference>